<organism evidence="1 2">
    <name type="scientific">Kribbella karoonensis</name>
    <dbReference type="NCBI Taxonomy" id="324851"/>
    <lineage>
        <taxon>Bacteria</taxon>
        <taxon>Bacillati</taxon>
        <taxon>Actinomycetota</taxon>
        <taxon>Actinomycetes</taxon>
        <taxon>Propionibacteriales</taxon>
        <taxon>Kribbellaceae</taxon>
        <taxon>Kribbella</taxon>
    </lineage>
</organism>
<sequence>MRVLLIGGTSNVGKSTAAEVLAARLGFTYVSTDRLGRHPGRPWGDVPAQVVEHYRSLTAEALVDALLAHYERMWPRIEELVTAHATDGPGLVLEGSGVWPEYVRRLGTPYTAAVWLTASEQLLTDRIHRASDYVALPADRRRLVDKFLARSTLYQSRMELDGLAHLSSPASPPQILDAARAIS</sequence>
<dbReference type="Gene3D" id="3.40.50.300">
    <property type="entry name" value="P-loop containing nucleotide triphosphate hydrolases"/>
    <property type="match status" value="1"/>
</dbReference>
<dbReference type="Proteomes" id="UP001500190">
    <property type="component" value="Unassembled WGS sequence"/>
</dbReference>
<evidence type="ECO:0000313" key="1">
    <source>
        <dbReference type="EMBL" id="GAA1579576.1"/>
    </source>
</evidence>
<gene>
    <name evidence="1" type="ORF">GCM10009742_24960</name>
</gene>
<evidence type="ECO:0000313" key="2">
    <source>
        <dbReference type="Proteomes" id="UP001500190"/>
    </source>
</evidence>
<dbReference type="Pfam" id="PF13238">
    <property type="entry name" value="AAA_18"/>
    <property type="match status" value="1"/>
</dbReference>
<evidence type="ECO:0008006" key="3">
    <source>
        <dbReference type="Google" id="ProtNLM"/>
    </source>
</evidence>
<accession>A0ABN2DKW2</accession>
<keyword evidence="2" id="KW-1185">Reference proteome</keyword>
<protein>
    <recommendedName>
        <fullName evidence="3">AAA domain-containing protein</fullName>
    </recommendedName>
</protein>
<dbReference type="EMBL" id="BAAAND010000004">
    <property type="protein sequence ID" value="GAA1579576.1"/>
    <property type="molecule type" value="Genomic_DNA"/>
</dbReference>
<reference evidence="1 2" key="1">
    <citation type="journal article" date="2019" name="Int. J. Syst. Evol. Microbiol.">
        <title>The Global Catalogue of Microorganisms (GCM) 10K type strain sequencing project: providing services to taxonomists for standard genome sequencing and annotation.</title>
        <authorList>
            <consortium name="The Broad Institute Genomics Platform"/>
            <consortium name="The Broad Institute Genome Sequencing Center for Infectious Disease"/>
            <person name="Wu L."/>
            <person name="Ma J."/>
        </authorList>
    </citation>
    <scope>NUCLEOTIDE SEQUENCE [LARGE SCALE GENOMIC DNA]</scope>
    <source>
        <strain evidence="1 2">JCM 14304</strain>
    </source>
</reference>
<dbReference type="InterPro" id="IPR027417">
    <property type="entry name" value="P-loop_NTPase"/>
</dbReference>
<name>A0ABN2DKW2_9ACTN</name>
<proteinExistence type="predicted"/>
<dbReference type="RefSeq" id="WP_344190321.1">
    <property type="nucleotide sequence ID" value="NZ_BAAAND010000004.1"/>
</dbReference>
<comment type="caution">
    <text evidence="1">The sequence shown here is derived from an EMBL/GenBank/DDBJ whole genome shotgun (WGS) entry which is preliminary data.</text>
</comment>
<dbReference type="SUPFAM" id="SSF52540">
    <property type="entry name" value="P-loop containing nucleoside triphosphate hydrolases"/>
    <property type="match status" value="1"/>
</dbReference>